<reference evidence="1 2" key="1">
    <citation type="submission" date="2021-01" db="EMBL/GenBank/DDBJ databases">
        <title>WGS of actinomycetes isolated from Thailand.</title>
        <authorList>
            <person name="Thawai C."/>
        </authorList>
    </citation>
    <scope>NUCLEOTIDE SEQUENCE [LARGE SCALE GENOMIC DNA]</scope>
    <source>
        <strain evidence="1 2">CA3R110</strain>
    </source>
</reference>
<comment type="caution">
    <text evidence="1">The sequence shown here is derived from an EMBL/GenBank/DDBJ whole genome shotgun (WGS) entry which is preliminary data.</text>
</comment>
<dbReference type="EMBL" id="JAERRG010000009">
    <property type="protein sequence ID" value="MBL1115301.1"/>
    <property type="molecule type" value="Genomic_DNA"/>
</dbReference>
<dbReference type="RefSeq" id="WP_201853095.1">
    <property type="nucleotide sequence ID" value="NZ_JAERRG010000009.1"/>
</dbReference>
<name>A0ABS1PU98_9ACTN</name>
<dbReference type="Proteomes" id="UP000621510">
    <property type="component" value="Unassembled WGS sequence"/>
</dbReference>
<gene>
    <name evidence="1" type="ORF">JK364_23305</name>
</gene>
<proteinExistence type="predicted"/>
<organism evidence="1 2">
    <name type="scientific">Streptomyces endocoffeicus</name>
    <dbReference type="NCBI Taxonomy" id="2898945"/>
    <lineage>
        <taxon>Bacteria</taxon>
        <taxon>Bacillati</taxon>
        <taxon>Actinomycetota</taxon>
        <taxon>Actinomycetes</taxon>
        <taxon>Kitasatosporales</taxon>
        <taxon>Streptomycetaceae</taxon>
        <taxon>Streptomyces</taxon>
    </lineage>
</organism>
<sequence>MSPRRLVWNGLRVPFITPWSAERMLPGTIELRRGRGGVGIGYRDEYSRADRWRDALWVRVPARPGVGRPLLDGVHALRQRQAMNHTLCQVCSKSTVGTRRDERQLFVAGAGSGRPFAEGEPTTTPPLHELCALEAIRECPHLARGYVASLVEYTPAWGVAGIVYDPRTLRPLPSGDGEDLTLVEYDDPLIRWTLAARAAVTLHGCTPVTVTLHGCTPVTVTLHGCTPVTVTLHGCTPVTVTLHGCTPVDFAA</sequence>
<protein>
    <submittedName>
        <fullName evidence="1">Uncharacterized protein</fullName>
    </submittedName>
</protein>
<keyword evidence="2" id="KW-1185">Reference proteome</keyword>
<evidence type="ECO:0000313" key="1">
    <source>
        <dbReference type="EMBL" id="MBL1115301.1"/>
    </source>
</evidence>
<evidence type="ECO:0000313" key="2">
    <source>
        <dbReference type="Proteomes" id="UP000621510"/>
    </source>
</evidence>
<accession>A0ABS1PU98</accession>